<dbReference type="STRING" id="762903.Pedsa_3459"/>
<comment type="subcellular location">
    <subcellularLocation>
        <location evidence="1 14">Cell outer membrane</location>
        <topology evidence="1 14">Multi-pass membrane protein</topology>
    </subcellularLocation>
</comment>
<dbReference type="InterPro" id="IPR000531">
    <property type="entry name" value="Beta-barrel_TonB"/>
</dbReference>
<dbReference type="GO" id="GO:0009279">
    <property type="term" value="C:cell outer membrane"/>
    <property type="evidence" value="ECO:0007669"/>
    <property type="project" value="UniProtKB-SubCell"/>
</dbReference>
<keyword evidence="20" id="KW-1185">Reference proteome</keyword>
<evidence type="ECO:0000256" key="11">
    <source>
        <dbReference type="ARBA" id="ARBA00023136"/>
    </source>
</evidence>
<keyword evidence="7 16" id="KW-0732">Signal</keyword>
<feature type="chain" id="PRO_5003258414" evidence="16">
    <location>
        <begin position="21"/>
        <end position="809"/>
    </location>
</feature>
<dbReference type="Gene3D" id="2.170.130.10">
    <property type="entry name" value="TonB-dependent receptor, plug domain"/>
    <property type="match status" value="1"/>
</dbReference>
<evidence type="ECO:0000256" key="1">
    <source>
        <dbReference type="ARBA" id="ARBA00004571"/>
    </source>
</evidence>
<dbReference type="AlphaFoldDB" id="F0SE70"/>
<dbReference type="InterPro" id="IPR036942">
    <property type="entry name" value="Beta-barrel_TonB_sf"/>
</dbReference>
<keyword evidence="3 14" id="KW-0813">Transport</keyword>
<dbReference type="GO" id="GO:0038023">
    <property type="term" value="F:signaling receptor activity"/>
    <property type="evidence" value="ECO:0007669"/>
    <property type="project" value="InterPro"/>
</dbReference>
<name>F0SE70_PSESL</name>
<keyword evidence="5" id="KW-0410">Iron transport</keyword>
<evidence type="ECO:0000256" key="14">
    <source>
        <dbReference type="PROSITE-ProRule" id="PRU01360"/>
    </source>
</evidence>
<dbReference type="Pfam" id="PF00593">
    <property type="entry name" value="TonB_dep_Rec_b-barrel"/>
    <property type="match status" value="1"/>
</dbReference>
<evidence type="ECO:0000256" key="6">
    <source>
        <dbReference type="ARBA" id="ARBA00022692"/>
    </source>
</evidence>
<dbReference type="InterPro" id="IPR010105">
    <property type="entry name" value="TonB_sidphr_rcpt"/>
</dbReference>
<dbReference type="PANTHER" id="PTHR32552">
    <property type="entry name" value="FERRICHROME IRON RECEPTOR-RELATED"/>
    <property type="match status" value="1"/>
</dbReference>
<dbReference type="eggNOG" id="COG4773">
    <property type="taxonomic scope" value="Bacteria"/>
</dbReference>
<protein>
    <submittedName>
        <fullName evidence="19">TonB-dependent siderophore receptor</fullName>
    </submittedName>
</protein>
<dbReference type="GO" id="GO:0015891">
    <property type="term" value="P:siderophore transport"/>
    <property type="evidence" value="ECO:0007669"/>
    <property type="project" value="InterPro"/>
</dbReference>
<evidence type="ECO:0000256" key="3">
    <source>
        <dbReference type="ARBA" id="ARBA00022448"/>
    </source>
</evidence>
<evidence type="ECO:0000256" key="15">
    <source>
        <dbReference type="RuleBase" id="RU003357"/>
    </source>
</evidence>
<dbReference type="InterPro" id="IPR012910">
    <property type="entry name" value="Plug_dom"/>
</dbReference>
<dbReference type="HOGENOM" id="CLU_008287_9_4_10"/>
<evidence type="ECO:0000256" key="8">
    <source>
        <dbReference type="ARBA" id="ARBA00023004"/>
    </source>
</evidence>
<dbReference type="NCBIfam" id="TIGR01783">
    <property type="entry name" value="TonB-siderophor"/>
    <property type="match status" value="1"/>
</dbReference>
<dbReference type="RefSeq" id="WP_013634475.1">
    <property type="nucleotide sequence ID" value="NC_015177.1"/>
</dbReference>
<dbReference type="Pfam" id="PF07715">
    <property type="entry name" value="Plug"/>
    <property type="match status" value="1"/>
</dbReference>
<feature type="signal peptide" evidence="16">
    <location>
        <begin position="1"/>
        <end position="20"/>
    </location>
</feature>
<keyword evidence="8" id="KW-0408">Iron</keyword>
<evidence type="ECO:0000256" key="10">
    <source>
        <dbReference type="ARBA" id="ARBA00023077"/>
    </source>
</evidence>
<dbReference type="OrthoDB" id="9758472at2"/>
<evidence type="ECO:0000259" key="18">
    <source>
        <dbReference type="Pfam" id="PF07715"/>
    </source>
</evidence>
<dbReference type="Gene3D" id="2.40.170.20">
    <property type="entry name" value="TonB-dependent receptor, beta-barrel domain"/>
    <property type="match status" value="1"/>
</dbReference>
<evidence type="ECO:0000256" key="12">
    <source>
        <dbReference type="ARBA" id="ARBA00023170"/>
    </source>
</evidence>
<evidence type="ECO:0000256" key="16">
    <source>
        <dbReference type="SAM" id="SignalP"/>
    </source>
</evidence>
<evidence type="ECO:0000259" key="17">
    <source>
        <dbReference type="Pfam" id="PF00593"/>
    </source>
</evidence>
<dbReference type="PROSITE" id="PS52016">
    <property type="entry name" value="TONB_DEPENDENT_REC_3"/>
    <property type="match status" value="1"/>
</dbReference>
<evidence type="ECO:0000313" key="20">
    <source>
        <dbReference type="Proteomes" id="UP000000310"/>
    </source>
</evidence>
<feature type="domain" description="TonB-dependent receptor plug" evidence="18">
    <location>
        <begin position="133"/>
        <end position="229"/>
    </location>
</feature>
<proteinExistence type="inferred from homology"/>
<dbReference type="PANTHER" id="PTHR32552:SF68">
    <property type="entry name" value="FERRICHROME OUTER MEMBRANE TRANSPORTER_PHAGE RECEPTOR"/>
    <property type="match status" value="1"/>
</dbReference>
<keyword evidence="6 14" id="KW-0812">Transmembrane</keyword>
<dbReference type="EMBL" id="CP002545">
    <property type="protein sequence ID" value="ADY53992.1"/>
    <property type="molecule type" value="Genomic_DNA"/>
</dbReference>
<dbReference type="InterPro" id="IPR013784">
    <property type="entry name" value="Carb-bd-like_fold"/>
</dbReference>
<evidence type="ECO:0000313" key="19">
    <source>
        <dbReference type="EMBL" id="ADY53992.1"/>
    </source>
</evidence>
<dbReference type="Pfam" id="PF13715">
    <property type="entry name" value="CarbopepD_reg_2"/>
    <property type="match status" value="1"/>
</dbReference>
<dbReference type="Proteomes" id="UP000000310">
    <property type="component" value="Chromosome"/>
</dbReference>
<evidence type="ECO:0000256" key="13">
    <source>
        <dbReference type="ARBA" id="ARBA00023237"/>
    </source>
</evidence>
<dbReference type="Gene3D" id="2.60.40.1120">
    <property type="entry name" value="Carboxypeptidase-like, regulatory domain"/>
    <property type="match status" value="1"/>
</dbReference>
<dbReference type="SUPFAM" id="SSF49452">
    <property type="entry name" value="Starch-binding domain-like"/>
    <property type="match status" value="1"/>
</dbReference>
<gene>
    <name evidence="19" type="ordered locus">Pedsa_3459</name>
</gene>
<dbReference type="SUPFAM" id="SSF56935">
    <property type="entry name" value="Porins"/>
    <property type="match status" value="1"/>
</dbReference>
<evidence type="ECO:0000256" key="4">
    <source>
        <dbReference type="ARBA" id="ARBA00022452"/>
    </source>
</evidence>
<evidence type="ECO:0000256" key="2">
    <source>
        <dbReference type="ARBA" id="ARBA00009810"/>
    </source>
</evidence>
<reference evidence="19 20" key="1">
    <citation type="journal article" date="2011" name="Stand. Genomic Sci.">
        <title>Complete genome sequence of the gliding, heparinolytic Pedobacter saltans type strain (113).</title>
        <authorList>
            <person name="Liolios K."/>
            <person name="Sikorski J."/>
            <person name="Lu M."/>
            <person name="Nolan M."/>
            <person name="Lapidus A."/>
            <person name="Lucas S."/>
            <person name="Hammon N."/>
            <person name="Deshpande S."/>
            <person name="Cheng J.F."/>
            <person name="Tapia R."/>
            <person name="Han C."/>
            <person name="Goodwin L."/>
            <person name="Pitluck S."/>
            <person name="Huntemann M."/>
            <person name="Ivanova N."/>
            <person name="Pagani I."/>
            <person name="Mavromatis K."/>
            <person name="Ovchinikova G."/>
            <person name="Pati A."/>
            <person name="Chen A."/>
            <person name="Palaniappan K."/>
            <person name="Land M."/>
            <person name="Hauser L."/>
            <person name="Brambilla E.M."/>
            <person name="Kotsyurbenko O."/>
            <person name="Rohde M."/>
            <person name="Tindall B.J."/>
            <person name="Abt B."/>
            <person name="Goker M."/>
            <person name="Detter J.C."/>
            <person name="Woyke T."/>
            <person name="Bristow J."/>
            <person name="Eisen J.A."/>
            <person name="Markowitz V."/>
            <person name="Hugenholtz P."/>
            <person name="Klenk H.P."/>
            <person name="Kyrpides N.C."/>
        </authorList>
    </citation>
    <scope>NUCLEOTIDE SEQUENCE [LARGE SCALE GENOMIC DNA]</scope>
    <source>
        <strain evidence="20">ATCC 51119 / DSM 12145 / JCM 21818 / LMG 10337 / NBRC 100064 / NCIMB 13643</strain>
    </source>
</reference>
<dbReference type="InterPro" id="IPR037066">
    <property type="entry name" value="Plug_dom_sf"/>
</dbReference>
<keyword evidence="13 14" id="KW-0998">Cell outer membrane</keyword>
<keyword evidence="9" id="KW-0406">Ion transport</keyword>
<comment type="similarity">
    <text evidence="2 14 15">Belongs to the TonB-dependent receptor family.</text>
</comment>
<dbReference type="InterPro" id="IPR039426">
    <property type="entry name" value="TonB-dep_rcpt-like"/>
</dbReference>
<evidence type="ECO:0000256" key="5">
    <source>
        <dbReference type="ARBA" id="ARBA00022496"/>
    </source>
</evidence>
<dbReference type="GO" id="GO:0030246">
    <property type="term" value="F:carbohydrate binding"/>
    <property type="evidence" value="ECO:0007669"/>
    <property type="project" value="InterPro"/>
</dbReference>
<dbReference type="GO" id="GO:0015344">
    <property type="term" value="F:siderophore uptake transmembrane transporter activity"/>
    <property type="evidence" value="ECO:0007669"/>
    <property type="project" value="TreeGrafter"/>
</dbReference>
<evidence type="ECO:0000256" key="9">
    <source>
        <dbReference type="ARBA" id="ARBA00023065"/>
    </source>
</evidence>
<dbReference type="CDD" id="cd01347">
    <property type="entry name" value="ligand_gated_channel"/>
    <property type="match status" value="1"/>
</dbReference>
<feature type="domain" description="TonB-dependent receptor-like beta-barrel" evidence="17">
    <location>
        <begin position="304"/>
        <end position="779"/>
    </location>
</feature>
<organism evidence="19 20">
    <name type="scientific">Pseudopedobacter saltans (strain ATCC 51119 / DSM 12145 / JCM 21818 / CCUG 39354 / LMG 10337 / NBRC 100064 / NCIMB 13643)</name>
    <name type="common">Pedobacter saltans</name>
    <dbReference type="NCBI Taxonomy" id="762903"/>
    <lineage>
        <taxon>Bacteria</taxon>
        <taxon>Pseudomonadati</taxon>
        <taxon>Bacteroidota</taxon>
        <taxon>Sphingobacteriia</taxon>
        <taxon>Sphingobacteriales</taxon>
        <taxon>Sphingobacteriaceae</taxon>
        <taxon>Pseudopedobacter</taxon>
    </lineage>
</organism>
<sequence>MNIKFSLVLITQLISLSLLAQSHKGSLSGSVTGKDGSPVSTATIIIKELNKSIPVDTRGGFTIDGLEPGTYTLILKALGIKSQEKTVSIKADKNNSVSFRSADHIAELNQVTVTSYNTINDKVTEVGKSRISAKDLPQSIQIIGTQAIQDQQMNRLSDVMKNVNGVALGAMRGAVTENFYARGYSLGTNNIFKNGMRTNTGTLPEASTLESVEVLKGSAALLYGGVTGGAVVNMVTKKPQFKNGGEVSFRTGSYDLYKPTVDVYGPISNDLAFRVIGTYEDAGSFRNNVTTNRIYVNPSLLYNIGTKTEVLLQGDYLKSDYTPDFGIGSVDGKINKSVGRNTFINTPWAYNKTDQITTQLNVNHKFNNIWKLNIAAGLQSYDRNYFGAERIQADKNGKAARDLNRSKTAEYTYNEQINLTGILNTGKIKHTLLIGADGDQSRTNAYTFNIADVEKGKGYDTINVFNFNQYPLRSDMPETTYSTRTNTPIYRYGIFVQDMVALTDKFKVLAGIRWTYQRTPESKKYDYGKDETTTIENKTKDGKLLGAKVDKAFSPKFGLIYQPLANTSVYVSYANNFTSNSGYDINYVPMGPSIIDQYEAGVKNDFFGGRFSANLTWYRIENNRFAQTVLSLPDGSPSSDTNMKEFTGKTASDGIELDLTGNIVKGLNFMAGYSYNYMRYTSTIPGTGIKEGERLVGTTKHTGNGTVFYTFQEGKVKGLKLGASAFYTGNRNAGWNNAKTPAPGVPADRIIPLDGFTTFDFSAGYTFKKISILAKISNITNEFNYYVHENYSVNPIAPRQFITTLGYKF</sequence>
<evidence type="ECO:0000256" key="7">
    <source>
        <dbReference type="ARBA" id="ARBA00022729"/>
    </source>
</evidence>
<keyword evidence="4 14" id="KW-1134">Transmembrane beta strand</keyword>
<dbReference type="KEGG" id="psn:Pedsa_3459"/>
<accession>F0SE70</accession>
<keyword evidence="11 14" id="KW-0472">Membrane</keyword>
<reference evidence="20" key="2">
    <citation type="submission" date="2011-02" db="EMBL/GenBank/DDBJ databases">
        <title>The complete genome of Pedobacter saltans DSM 12145.</title>
        <authorList>
            <consortium name="US DOE Joint Genome Institute (JGI-PGF)"/>
            <person name="Lucas S."/>
            <person name="Copeland A."/>
            <person name="Lapidus A."/>
            <person name="Bruce D."/>
            <person name="Goodwin L."/>
            <person name="Pitluck S."/>
            <person name="Kyrpides N."/>
            <person name="Mavromatis K."/>
            <person name="Pagani I."/>
            <person name="Ivanova N."/>
            <person name="Ovchinnikova G."/>
            <person name="Lu M."/>
            <person name="Detter J.C."/>
            <person name="Han C."/>
            <person name="Land M."/>
            <person name="Hauser L."/>
            <person name="Markowitz V."/>
            <person name="Cheng J.-F."/>
            <person name="Hugenholtz P."/>
            <person name="Woyke T."/>
            <person name="Wu D."/>
            <person name="Tindall B."/>
            <person name="Pomrenke H.G."/>
            <person name="Brambilla E."/>
            <person name="Klenk H.-P."/>
            <person name="Eisen J.A."/>
        </authorList>
    </citation>
    <scope>NUCLEOTIDE SEQUENCE [LARGE SCALE GENOMIC DNA]</scope>
    <source>
        <strain evidence="20">ATCC 51119 / DSM 12145 / JCM 21818 / LMG 10337 / NBRC 100064 / NCIMB 13643</strain>
    </source>
</reference>
<keyword evidence="10 15" id="KW-0798">TonB box</keyword>
<keyword evidence="12 19" id="KW-0675">Receptor</keyword>